<name>A0ABX7S8E9_9BACT</name>
<dbReference type="PROSITE" id="PS00198">
    <property type="entry name" value="4FE4S_FER_1"/>
    <property type="match status" value="1"/>
</dbReference>
<keyword evidence="3" id="KW-0411">Iron-sulfur</keyword>
<dbReference type="Proteomes" id="UP000671862">
    <property type="component" value="Chromosome"/>
</dbReference>
<reference evidence="5 6" key="1">
    <citation type="submission" date="2021-03" db="EMBL/GenBank/DDBJ databases">
        <title>Thermosipho ferrireducens sp.nov., an anaerobic thermophilic iron-reducing bacterium isolated from a deep-sea hydrothermal sulfide deposits.</title>
        <authorList>
            <person name="Zeng X."/>
            <person name="Chen Y."/>
            <person name="Shao Z."/>
        </authorList>
    </citation>
    <scope>NUCLEOTIDE SEQUENCE [LARGE SCALE GENOMIC DNA]</scope>
    <source>
        <strain evidence="5 6">JL129W03</strain>
    </source>
</reference>
<evidence type="ECO:0000259" key="4">
    <source>
        <dbReference type="PROSITE" id="PS51379"/>
    </source>
</evidence>
<accession>A0ABX7S8E9</accession>
<dbReference type="RefSeq" id="WP_207566271.1">
    <property type="nucleotide sequence ID" value="NZ_CP071446.1"/>
</dbReference>
<evidence type="ECO:0000256" key="2">
    <source>
        <dbReference type="ARBA" id="ARBA00023004"/>
    </source>
</evidence>
<sequence>MRSFEEINEKISKGKVVVVTAEEAVELSKEKGVDYVYRNIDVVTTGTFAPMCSSGVFFNFGHTTPPMRMEEITLDGVLTYGGLAAVDGFLGVTQEFEKTGGAFVIEKLISGEDVLLEAYGKGTDCYPGKHVRGYINKDIINEFYFFNPRNVYQNYAAATNSSGRMLYTYMGKLLPHFGNVTYATSGELSPLLKDPQLETIGIGTKIFFGGTHGYVVWNGTQFAPSNQKIPKSPSRTLAVIGNAKEMSVEYIKAARFKKYGVTMFIGIGIPIPIIDEEIAYYVTRSNAELVTTIKDYGKCGKPVLKEVTFKELRSGRVELSGKSVRTSSITSLKMSRKIAKILKEQIENKDFYLTKPVSPLPKTADYKKLSVKSTPSSKKLQEKRCIECGLCCGYCDSIVMKDDSIEFYNGKCTNCGLCEDVCPVGIRLPWGLLN</sequence>
<evidence type="ECO:0000313" key="5">
    <source>
        <dbReference type="EMBL" id="QTA37546.1"/>
    </source>
</evidence>
<dbReference type="Gene3D" id="3.30.70.20">
    <property type="match status" value="1"/>
</dbReference>
<dbReference type="Pfam" id="PF00037">
    <property type="entry name" value="Fer4"/>
    <property type="match status" value="1"/>
</dbReference>
<dbReference type="EMBL" id="CP071446">
    <property type="protein sequence ID" value="QTA37546.1"/>
    <property type="molecule type" value="Genomic_DNA"/>
</dbReference>
<organism evidence="5 6">
    <name type="scientific">Thermosipho ferrireducens</name>
    <dbReference type="NCBI Taxonomy" id="2571116"/>
    <lineage>
        <taxon>Bacteria</taxon>
        <taxon>Thermotogati</taxon>
        <taxon>Thermotogota</taxon>
        <taxon>Thermotogae</taxon>
        <taxon>Thermotogales</taxon>
        <taxon>Fervidobacteriaceae</taxon>
        <taxon>Thermosipho</taxon>
    </lineage>
</organism>
<proteinExistence type="predicted"/>
<keyword evidence="1" id="KW-0479">Metal-binding</keyword>
<evidence type="ECO:0000313" key="6">
    <source>
        <dbReference type="Proteomes" id="UP000671862"/>
    </source>
</evidence>
<keyword evidence="2" id="KW-0408">Iron</keyword>
<dbReference type="Pfam" id="PF01837">
    <property type="entry name" value="HcyBio"/>
    <property type="match status" value="1"/>
</dbReference>
<dbReference type="InterPro" id="IPR002708">
    <property type="entry name" value="HcyBio"/>
</dbReference>
<gene>
    <name evidence="5" type="ORF">JYK00_07385</name>
</gene>
<dbReference type="InterPro" id="IPR017900">
    <property type="entry name" value="4Fe4S_Fe_S_CS"/>
</dbReference>
<protein>
    <submittedName>
        <fullName evidence="5">4Fe-4S binding protein</fullName>
    </submittedName>
</protein>
<evidence type="ECO:0000256" key="3">
    <source>
        <dbReference type="ARBA" id="ARBA00023014"/>
    </source>
</evidence>
<dbReference type="InterPro" id="IPR017896">
    <property type="entry name" value="4Fe4S_Fe-S-bd"/>
</dbReference>
<keyword evidence="6" id="KW-1185">Reference proteome</keyword>
<feature type="domain" description="4Fe-4S ferredoxin-type" evidence="4">
    <location>
        <begin position="403"/>
        <end position="431"/>
    </location>
</feature>
<dbReference type="SUPFAM" id="SSF54862">
    <property type="entry name" value="4Fe-4S ferredoxins"/>
    <property type="match status" value="1"/>
</dbReference>
<evidence type="ECO:0000256" key="1">
    <source>
        <dbReference type="ARBA" id="ARBA00022723"/>
    </source>
</evidence>
<dbReference type="PROSITE" id="PS51379">
    <property type="entry name" value="4FE4S_FER_2"/>
    <property type="match status" value="1"/>
</dbReference>